<dbReference type="InterPro" id="IPR006223">
    <property type="entry name" value="GcvT"/>
</dbReference>
<reference evidence="10" key="1">
    <citation type="journal article" date="2019" name="Int. J. Syst. Evol. Microbiol.">
        <title>The Global Catalogue of Microorganisms (GCM) 10K type strain sequencing project: providing services to taxonomists for standard genome sequencing and annotation.</title>
        <authorList>
            <consortium name="The Broad Institute Genomics Platform"/>
            <consortium name="The Broad Institute Genome Sequencing Center for Infectious Disease"/>
            <person name="Wu L."/>
            <person name="Ma J."/>
        </authorList>
    </citation>
    <scope>NUCLEOTIDE SEQUENCE [LARGE SCALE GENOMIC DNA]</scope>
    <source>
        <strain evidence="10">KCTC 52677</strain>
    </source>
</reference>
<dbReference type="PANTHER" id="PTHR43757">
    <property type="entry name" value="AMINOMETHYLTRANSFERASE"/>
    <property type="match status" value="1"/>
</dbReference>
<dbReference type="PIRSF" id="PIRSF006487">
    <property type="entry name" value="GcvT"/>
    <property type="match status" value="1"/>
</dbReference>
<dbReference type="SUPFAM" id="SSF103025">
    <property type="entry name" value="Folate-binding domain"/>
    <property type="match status" value="1"/>
</dbReference>
<gene>
    <name evidence="9" type="primary">gcvT</name>
    <name evidence="9" type="ORF">ACFOHH_14225</name>
</gene>
<dbReference type="Pfam" id="PF01571">
    <property type="entry name" value="GCV_T"/>
    <property type="match status" value="1"/>
</dbReference>
<dbReference type="PANTHER" id="PTHR43757:SF2">
    <property type="entry name" value="AMINOMETHYLTRANSFERASE, MITOCHONDRIAL"/>
    <property type="match status" value="1"/>
</dbReference>
<dbReference type="GO" id="GO:0004047">
    <property type="term" value="F:aminomethyltransferase activity"/>
    <property type="evidence" value="ECO:0007669"/>
    <property type="project" value="UniProtKB-EC"/>
</dbReference>
<evidence type="ECO:0000259" key="8">
    <source>
        <dbReference type="Pfam" id="PF08669"/>
    </source>
</evidence>
<dbReference type="EC" id="2.1.2.10" evidence="2"/>
<sequence>MTFTRNTPYHSRQAALGAEFVDRVGFAAAYHYGSIAEEHKATREAVGIFDVYYQVMIAVIGPDAAAFLDGLSVNDIAGMAVGGVRYTSICNADGGMIDDLTVFRFSETEYRLAPTPTRVGPVLAWLERNRGTNPVAIVNLGYRDAYLSVQGPQSRALLQSLTDADLGNDSLRYFQFTQGAVAGIPGAVISRTGYSGELGFELFYPSEYAGHLWDTVVAAGKAHGLRPCGLGALVTLRMEKKYPLYGLDISEASTPIEADLGWTFRAAKGDFIGRERIAEQAQNGTERRLVLLSADDLAPTFAIGDAIEAEGRKVGAVTSAAKGHTVGKSLAMGYVETGFDTDGLSLVIASAGGERVPVTLHRKPVYDPAGERARS</sequence>
<dbReference type="InterPro" id="IPR006222">
    <property type="entry name" value="GCVT_N"/>
</dbReference>
<evidence type="ECO:0000256" key="5">
    <source>
        <dbReference type="ARBA" id="ARBA00031395"/>
    </source>
</evidence>
<evidence type="ECO:0000256" key="4">
    <source>
        <dbReference type="ARBA" id="ARBA00022679"/>
    </source>
</evidence>
<comment type="similarity">
    <text evidence="1">Belongs to the GcvT family.</text>
</comment>
<keyword evidence="3" id="KW-0032">Aminotransferase</keyword>
<evidence type="ECO:0000313" key="9">
    <source>
        <dbReference type="EMBL" id="MFC3074263.1"/>
    </source>
</evidence>
<feature type="domain" description="Aminomethyltransferase C-terminal" evidence="8">
    <location>
        <begin position="287"/>
        <end position="367"/>
    </location>
</feature>
<evidence type="ECO:0000256" key="2">
    <source>
        <dbReference type="ARBA" id="ARBA00012616"/>
    </source>
</evidence>
<dbReference type="InterPro" id="IPR028896">
    <property type="entry name" value="GcvT/YgfZ/DmdA"/>
</dbReference>
<accession>A0ABV7DI02</accession>
<proteinExistence type="inferred from homology"/>
<keyword evidence="10" id="KW-1185">Reference proteome</keyword>
<comment type="catalytic activity">
    <reaction evidence="6">
        <text>N(6)-[(R)-S(8)-aminomethyldihydrolipoyl]-L-lysyl-[protein] + (6S)-5,6,7,8-tetrahydrofolate = N(6)-[(R)-dihydrolipoyl]-L-lysyl-[protein] + (6R)-5,10-methylene-5,6,7,8-tetrahydrofolate + NH4(+)</text>
        <dbReference type="Rhea" id="RHEA:16945"/>
        <dbReference type="Rhea" id="RHEA-COMP:10475"/>
        <dbReference type="Rhea" id="RHEA-COMP:10492"/>
        <dbReference type="ChEBI" id="CHEBI:15636"/>
        <dbReference type="ChEBI" id="CHEBI:28938"/>
        <dbReference type="ChEBI" id="CHEBI:57453"/>
        <dbReference type="ChEBI" id="CHEBI:83100"/>
        <dbReference type="ChEBI" id="CHEBI:83143"/>
        <dbReference type="EC" id="2.1.2.10"/>
    </reaction>
</comment>
<dbReference type="SUPFAM" id="SSF101790">
    <property type="entry name" value="Aminomethyltransferase beta-barrel domain"/>
    <property type="match status" value="1"/>
</dbReference>
<dbReference type="Proteomes" id="UP001595377">
    <property type="component" value="Unassembled WGS sequence"/>
</dbReference>
<dbReference type="EMBL" id="JBHRSP010000023">
    <property type="protein sequence ID" value="MFC3074263.1"/>
    <property type="molecule type" value="Genomic_DNA"/>
</dbReference>
<keyword evidence="4 9" id="KW-0808">Transferase</keyword>
<feature type="domain" description="GCVT N-terminal" evidence="7">
    <location>
        <begin position="10"/>
        <end position="266"/>
    </location>
</feature>
<comment type="caution">
    <text evidence="9">The sequence shown here is derived from an EMBL/GenBank/DDBJ whole genome shotgun (WGS) entry which is preliminary data.</text>
</comment>
<evidence type="ECO:0000256" key="1">
    <source>
        <dbReference type="ARBA" id="ARBA00008609"/>
    </source>
</evidence>
<evidence type="ECO:0000259" key="7">
    <source>
        <dbReference type="Pfam" id="PF01571"/>
    </source>
</evidence>
<dbReference type="RefSeq" id="WP_257315362.1">
    <property type="nucleotide sequence ID" value="NZ_JANFDG010000011.1"/>
</dbReference>
<dbReference type="InterPro" id="IPR027266">
    <property type="entry name" value="TrmE/GcvT-like"/>
</dbReference>
<evidence type="ECO:0000256" key="6">
    <source>
        <dbReference type="ARBA" id="ARBA00047665"/>
    </source>
</evidence>
<evidence type="ECO:0000313" key="10">
    <source>
        <dbReference type="Proteomes" id="UP001595377"/>
    </source>
</evidence>
<organism evidence="9 10">
    <name type="scientific">Shinella pollutisoli</name>
    <dbReference type="NCBI Taxonomy" id="2250594"/>
    <lineage>
        <taxon>Bacteria</taxon>
        <taxon>Pseudomonadati</taxon>
        <taxon>Pseudomonadota</taxon>
        <taxon>Alphaproteobacteria</taxon>
        <taxon>Hyphomicrobiales</taxon>
        <taxon>Rhizobiaceae</taxon>
        <taxon>Shinella</taxon>
    </lineage>
</organism>
<name>A0ABV7DI02_9HYPH</name>
<dbReference type="InterPro" id="IPR013977">
    <property type="entry name" value="GcvT_C"/>
</dbReference>
<dbReference type="InterPro" id="IPR029043">
    <property type="entry name" value="GcvT/YgfZ_C"/>
</dbReference>
<dbReference type="NCBIfam" id="TIGR00528">
    <property type="entry name" value="gcvT"/>
    <property type="match status" value="1"/>
</dbReference>
<protein>
    <recommendedName>
        <fullName evidence="2">aminomethyltransferase</fullName>
        <ecNumber evidence="2">2.1.2.10</ecNumber>
    </recommendedName>
    <alternativeName>
        <fullName evidence="5">Glycine cleavage system T protein</fullName>
    </alternativeName>
</protein>
<dbReference type="Pfam" id="PF08669">
    <property type="entry name" value="GCV_T_C"/>
    <property type="match status" value="1"/>
</dbReference>
<dbReference type="Gene3D" id="3.30.1360.120">
    <property type="entry name" value="Probable tRNA modification gtpase trme, domain 1"/>
    <property type="match status" value="1"/>
</dbReference>
<evidence type="ECO:0000256" key="3">
    <source>
        <dbReference type="ARBA" id="ARBA00022576"/>
    </source>
</evidence>